<name>A0A1Z8API8_9FLAO</name>
<dbReference type="Proteomes" id="UP000196102">
    <property type="component" value="Unassembled WGS sequence"/>
</dbReference>
<evidence type="ECO:0000256" key="14">
    <source>
        <dbReference type="ARBA" id="ARBA00023137"/>
    </source>
</evidence>
<evidence type="ECO:0000313" key="21">
    <source>
        <dbReference type="Proteomes" id="UP000196102"/>
    </source>
</evidence>
<evidence type="ECO:0000256" key="10">
    <source>
        <dbReference type="ARBA" id="ARBA00022777"/>
    </source>
</evidence>
<dbReference type="InterPro" id="IPR005702">
    <property type="entry name" value="Wzc-like_C"/>
</dbReference>
<dbReference type="AlphaFoldDB" id="A0A1Z8API8"/>
<dbReference type="PANTHER" id="PTHR32309">
    <property type="entry name" value="TYROSINE-PROTEIN KINASE"/>
    <property type="match status" value="1"/>
</dbReference>
<keyword evidence="12 16" id="KW-1133">Transmembrane helix</keyword>
<proteinExistence type="inferred from homology"/>
<evidence type="ECO:0000256" key="11">
    <source>
        <dbReference type="ARBA" id="ARBA00022840"/>
    </source>
</evidence>
<comment type="subcellular location">
    <subcellularLocation>
        <location evidence="1">Cell inner membrane</location>
        <topology evidence="1">Multi-pass membrane protein</topology>
    </subcellularLocation>
</comment>
<comment type="similarity">
    <text evidence="2">Belongs to the CpsD/CapB family.</text>
</comment>
<evidence type="ECO:0000256" key="15">
    <source>
        <dbReference type="ARBA" id="ARBA00051245"/>
    </source>
</evidence>
<dbReference type="EMBL" id="MAAX01000164">
    <property type="protein sequence ID" value="OUS12203.1"/>
    <property type="molecule type" value="Genomic_DNA"/>
</dbReference>
<dbReference type="GO" id="GO:0005886">
    <property type="term" value="C:plasma membrane"/>
    <property type="evidence" value="ECO:0007669"/>
    <property type="project" value="UniProtKB-SubCell"/>
</dbReference>
<dbReference type="Gene3D" id="3.40.50.300">
    <property type="entry name" value="P-loop containing nucleotide triphosphate hydrolases"/>
    <property type="match status" value="1"/>
</dbReference>
<dbReference type="InterPro" id="IPR025669">
    <property type="entry name" value="AAA_dom"/>
</dbReference>
<comment type="caution">
    <text evidence="20">The sequence shown here is derived from an EMBL/GenBank/DDBJ whole genome shotgun (WGS) entry which is preliminary data.</text>
</comment>
<keyword evidence="14" id="KW-0829">Tyrosine-protein kinase</keyword>
<dbReference type="InterPro" id="IPR003856">
    <property type="entry name" value="LPS_length_determ_N"/>
</dbReference>
<reference evidence="21" key="1">
    <citation type="journal article" date="2017" name="Proc. Natl. Acad. Sci. U.S.A.">
        <title>Simulation of Deepwater Horizon oil plume reveals substrate specialization within a complex community of hydrocarbon-degraders.</title>
        <authorList>
            <person name="Hu P."/>
            <person name="Dubinsky E.A."/>
            <person name="Probst A.J."/>
            <person name="Wang J."/>
            <person name="Sieber C.M.K."/>
            <person name="Tom L.M."/>
            <person name="Gardinali P."/>
            <person name="Banfield J.F."/>
            <person name="Atlas R.M."/>
            <person name="Andersen G.L."/>
        </authorList>
    </citation>
    <scope>NUCLEOTIDE SEQUENCE [LARGE SCALE GENOMIC DNA]</scope>
</reference>
<keyword evidence="7" id="KW-0808">Transferase</keyword>
<feature type="transmembrane region" description="Helical" evidence="16">
    <location>
        <begin position="502"/>
        <end position="521"/>
    </location>
</feature>
<dbReference type="Pfam" id="PF13807">
    <property type="entry name" value="GNVR"/>
    <property type="match status" value="1"/>
</dbReference>
<evidence type="ECO:0000259" key="17">
    <source>
        <dbReference type="Pfam" id="PF02706"/>
    </source>
</evidence>
<dbReference type="Pfam" id="PF13614">
    <property type="entry name" value="AAA_31"/>
    <property type="match status" value="1"/>
</dbReference>
<evidence type="ECO:0000256" key="2">
    <source>
        <dbReference type="ARBA" id="ARBA00007316"/>
    </source>
</evidence>
<keyword evidence="10 20" id="KW-0418">Kinase</keyword>
<evidence type="ECO:0000256" key="16">
    <source>
        <dbReference type="SAM" id="Phobius"/>
    </source>
</evidence>
<dbReference type="InterPro" id="IPR050445">
    <property type="entry name" value="Bact_polysacc_biosynth/exp"/>
</dbReference>
<dbReference type="EC" id="2.7.10.2" evidence="4"/>
<dbReference type="GO" id="GO:0004715">
    <property type="term" value="F:non-membrane spanning protein tyrosine kinase activity"/>
    <property type="evidence" value="ECO:0007669"/>
    <property type="project" value="UniProtKB-EC"/>
</dbReference>
<evidence type="ECO:0000259" key="19">
    <source>
        <dbReference type="Pfam" id="PF13807"/>
    </source>
</evidence>
<feature type="transmembrane region" description="Helical" evidence="16">
    <location>
        <begin position="25"/>
        <end position="43"/>
    </location>
</feature>
<sequence>MDNSSYNSDQNQNFKDQVVHYLNKWPWFIISVLLMLLCGFLFLRYSTPKFEATAKILIKDTQGGGGFSELAALGDIDVLGNSFNTVENEIEVLKSHKLMNEVVELLDLNITYSKIGNIKSSQIYNNSPIKLTLLTDSIGHTLKKSIKFKISNIDNQQFKLFSTDGEMLGVKDYGKLFNYSDIKMLILPNELDKTLQGKNKSLNSDFNWDELYISVSPISQSTKSILTRLSITKSDKRGSVLELKLEDTIKRRAQDILNTLINVFNQDAIKDKNEVAQNTSQFIEERLNSVRKDLDSLERGIQKFKTVENLTDIVTEAGINLESKLDINREVIVAETQLEIAKSLKSQLNKDRHELIPENVGLDNLNIQESSTSYNLLVQRYKEYSRNATNDNPILITLLSQIRTLKESILLSLDNIITSLNLKKNSLEKELNSVSGKISKIPENERVNRDIERDRLVIEAIYLLLNEKKETTAISLAVTAPKAKIVDFALVKNEPVSPKPKLVYLGCLFLGLIIPFVFIYSKSILYNKIESRKDIQQLLPALSILGEVPKLDSDSLDYIEPNDRSVLAESFRIIRTNLQYKLNAVNHNDTKIILVTSTVKGEGKTLVSYNTANTFAYSGKKVLLIGGDIRNPQLHRYSSSSASKRTKGVTEYLVNNDLTLDDLVIHSSKNDNLDILLSGAIPPNPAELWMQDRTKQLFEEAKANYDLVIIDSAPTILVTDTLLINKYADVTTYVTRANYTDKSLLEFVSDTIDAGKLTNVAVVVNNVKLANFGYGNKYGYVYGEDKKTLWSTLKSKFGR</sequence>
<comment type="catalytic activity">
    <reaction evidence="15">
        <text>L-tyrosyl-[protein] + ATP = O-phospho-L-tyrosyl-[protein] + ADP + H(+)</text>
        <dbReference type="Rhea" id="RHEA:10596"/>
        <dbReference type="Rhea" id="RHEA-COMP:10136"/>
        <dbReference type="Rhea" id="RHEA-COMP:20101"/>
        <dbReference type="ChEBI" id="CHEBI:15378"/>
        <dbReference type="ChEBI" id="CHEBI:30616"/>
        <dbReference type="ChEBI" id="CHEBI:46858"/>
        <dbReference type="ChEBI" id="CHEBI:61978"/>
        <dbReference type="ChEBI" id="CHEBI:456216"/>
        <dbReference type="EC" id="2.7.10.2"/>
    </reaction>
</comment>
<feature type="domain" description="AAA" evidence="18">
    <location>
        <begin position="591"/>
        <end position="718"/>
    </location>
</feature>
<dbReference type="InterPro" id="IPR027417">
    <property type="entry name" value="P-loop_NTPase"/>
</dbReference>
<evidence type="ECO:0000256" key="3">
    <source>
        <dbReference type="ARBA" id="ARBA00008883"/>
    </source>
</evidence>
<evidence type="ECO:0000313" key="20">
    <source>
        <dbReference type="EMBL" id="OUS12203.1"/>
    </source>
</evidence>
<feature type="domain" description="Polysaccharide chain length determinant N-terminal" evidence="17">
    <location>
        <begin position="24"/>
        <end position="104"/>
    </location>
</feature>
<gene>
    <name evidence="20" type="ORF">A9Q93_10520</name>
</gene>
<dbReference type="RefSeq" id="WP_303687393.1">
    <property type="nucleotide sequence ID" value="NZ_CAJXYO010000011.1"/>
</dbReference>
<evidence type="ECO:0000256" key="13">
    <source>
        <dbReference type="ARBA" id="ARBA00023136"/>
    </source>
</evidence>
<evidence type="ECO:0000256" key="1">
    <source>
        <dbReference type="ARBA" id="ARBA00004429"/>
    </source>
</evidence>
<evidence type="ECO:0000256" key="4">
    <source>
        <dbReference type="ARBA" id="ARBA00011903"/>
    </source>
</evidence>
<evidence type="ECO:0000256" key="9">
    <source>
        <dbReference type="ARBA" id="ARBA00022741"/>
    </source>
</evidence>
<organism evidence="20 21">
    <name type="scientific">Nonlabens dokdonensis</name>
    <dbReference type="NCBI Taxonomy" id="328515"/>
    <lineage>
        <taxon>Bacteria</taxon>
        <taxon>Pseudomonadati</taxon>
        <taxon>Bacteroidota</taxon>
        <taxon>Flavobacteriia</taxon>
        <taxon>Flavobacteriales</taxon>
        <taxon>Flavobacteriaceae</taxon>
        <taxon>Nonlabens</taxon>
    </lineage>
</organism>
<keyword evidence="5" id="KW-1003">Cell membrane</keyword>
<dbReference type="InterPro" id="IPR032807">
    <property type="entry name" value="GNVR"/>
</dbReference>
<keyword evidence="11" id="KW-0067">ATP-binding</keyword>
<feature type="domain" description="Tyrosine-protein kinase G-rich" evidence="19">
    <location>
        <begin position="451"/>
        <end position="522"/>
    </location>
</feature>
<keyword evidence="9" id="KW-0547">Nucleotide-binding</keyword>
<evidence type="ECO:0000259" key="18">
    <source>
        <dbReference type="Pfam" id="PF13614"/>
    </source>
</evidence>
<dbReference type="SUPFAM" id="SSF52540">
    <property type="entry name" value="P-loop containing nucleoside triphosphate hydrolases"/>
    <property type="match status" value="1"/>
</dbReference>
<evidence type="ECO:0000256" key="5">
    <source>
        <dbReference type="ARBA" id="ARBA00022475"/>
    </source>
</evidence>
<evidence type="ECO:0000256" key="7">
    <source>
        <dbReference type="ARBA" id="ARBA00022679"/>
    </source>
</evidence>
<keyword evidence="6" id="KW-0997">Cell inner membrane</keyword>
<evidence type="ECO:0000256" key="6">
    <source>
        <dbReference type="ARBA" id="ARBA00022519"/>
    </source>
</evidence>
<dbReference type="Pfam" id="PF02706">
    <property type="entry name" value="Wzz"/>
    <property type="match status" value="1"/>
</dbReference>
<evidence type="ECO:0000256" key="12">
    <source>
        <dbReference type="ARBA" id="ARBA00022989"/>
    </source>
</evidence>
<keyword evidence="13 16" id="KW-0472">Membrane</keyword>
<dbReference type="CDD" id="cd05387">
    <property type="entry name" value="BY-kinase"/>
    <property type="match status" value="1"/>
</dbReference>
<keyword evidence="8 16" id="KW-0812">Transmembrane</keyword>
<protein>
    <recommendedName>
        <fullName evidence="4">non-specific protein-tyrosine kinase</fullName>
        <ecNumber evidence="4">2.7.10.2</ecNumber>
    </recommendedName>
</protein>
<comment type="similarity">
    <text evidence="3">Belongs to the etk/wzc family.</text>
</comment>
<dbReference type="GO" id="GO:0005524">
    <property type="term" value="F:ATP binding"/>
    <property type="evidence" value="ECO:0007669"/>
    <property type="project" value="UniProtKB-KW"/>
</dbReference>
<dbReference type="NCBIfam" id="TIGR01007">
    <property type="entry name" value="eps_fam"/>
    <property type="match status" value="1"/>
</dbReference>
<evidence type="ECO:0000256" key="8">
    <source>
        <dbReference type="ARBA" id="ARBA00022692"/>
    </source>
</evidence>
<accession>A0A1Z8API8</accession>
<dbReference type="PANTHER" id="PTHR32309:SF13">
    <property type="entry name" value="FERRIC ENTEROBACTIN TRANSPORT PROTEIN FEPE"/>
    <property type="match status" value="1"/>
</dbReference>